<dbReference type="CDD" id="cd08366">
    <property type="entry name" value="APC10"/>
    <property type="match status" value="1"/>
</dbReference>
<protein>
    <submittedName>
        <fullName evidence="8">Anaphase-promoting complex subunit 10</fullName>
    </submittedName>
</protein>
<dbReference type="Gene3D" id="2.60.120.260">
    <property type="entry name" value="Galactose-binding domain-like"/>
    <property type="match status" value="1"/>
</dbReference>
<dbReference type="PROSITE" id="PS51284">
    <property type="entry name" value="DOC"/>
    <property type="match status" value="1"/>
</dbReference>
<gene>
    <name evidence="8" type="ORF">GQ26_0310090</name>
</gene>
<feature type="compositionally biased region" description="Acidic residues" evidence="6">
    <location>
        <begin position="98"/>
        <end position="131"/>
    </location>
</feature>
<organism evidence="8">
    <name type="scientific">Talaromyces marneffei PM1</name>
    <dbReference type="NCBI Taxonomy" id="1077442"/>
    <lineage>
        <taxon>Eukaryota</taxon>
        <taxon>Fungi</taxon>
        <taxon>Dikarya</taxon>
        <taxon>Ascomycota</taxon>
        <taxon>Pezizomycotina</taxon>
        <taxon>Eurotiomycetes</taxon>
        <taxon>Eurotiomycetidae</taxon>
        <taxon>Eurotiales</taxon>
        <taxon>Trichocomaceae</taxon>
        <taxon>Talaromyces</taxon>
        <taxon>Talaromyces sect. Talaromyces</taxon>
    </lineage>
</organism>
<name>A0A093VB69_TALMA</name>
<feature type="region of interest" description="Disordered" evidence="6">
    <location>
        <begin position="1"/>
        <end position="148"/>
    </location>
</feature>
<accession>A0A093VB69</accession>
<keyword evidence="2" id="KW-0132">Cell division</keyword>
<dbReference type="InterPro" id="IPR008979">
    <property type="entry name" value="Galactose-bd-like_sf"/>
</dbReference>
<proteinExistence type="inferred from homology"/>
<dbReference type="SUPFAM" id="SSF49785">
    <property type="entry name" value="Galactose-binding domain-like"/>
    <property type="match status" value="1"/>
</dbReference>
<evidence type="ECO:0000259" key="7">
    <source>
        <dbReference type="PROSITE" id="PS51284"/>
    </source>
</evidence>
<evidence type="ECO:0000256" key="5">
    <source>
        <dbReference type="ARBA" id="ARBA00023306"/>
    </source>
</evidence>
<keyword evidence="5" id="KW-0131">Cell cycle</keyword>
<dbReference type="GO" id="GO:0051301">
    <property type="term" value="P:cell division"/>
    <property type="evidence" value="ECO:0007669"/>
    <property type="project" value="UniProtKB-KW"/>
</dbReference>
<comment type="caution">
    <text evidence="8">The sequence shown here is derived from an EMBL/GenBank/DDBJ whole genome shotgun (WGS) entry which is preliminary data.</text>
</comment>
<evidence type="ECO:0000256" key="3">
    <source>
        <dbReference type="ARBA" id="ARBA00022776"/>
    </source>
</evidence>
<evidence type="ECO:0000256" key="1">
    <source>
        <dbReference type="ARBA" id="ARBA00006762"/>
    </source>
</evidence>
<dbReference type="AlphaFoldDB" id="A0A093VB69"/>
<dbReference type="eggNOG" id="KOG3437">
    <property type="taxonomic scope" value="Eukaryota"/>
</dbReference>
<dbReference type="PANTHER" id="PTHR12936:SF0">
    <property type="entry name" value="ANAPHASE-PROMOTING COMPLEX SUBUNIT 10"/>
    <property type="match status" value="1"/>
</dbReference>
<reference evidence="8" key="2">
    <citation type="journal article" date="2014" name="PLoS Genet.">
        <title>Signature gene expression reveals novel clues to the molecular mechanisms of dimorphic transition in Penicillium marneffei.</title>
        <authorList>
            <person name="Yang E."/>
            <person name="Wang G."/>
            <person name="Cai J."/>
            <person name="Woo P.C."/>
            <person name="Lau S.K."/>
            <person name="Yuen K.-Y."/>
            <person name="Chow W.-N."/>
            <person name="Lin X."/>
        </authorList>
    </citation>
    <scope>NUCLEOTIDE SEQUENCE</scope>
    <source>
        <strain evidence="8">PM1</strain>
    </source>
</reference>
<dbReference type="GO" id="GO:0031145">
    <property type="term" value="P:anaphase-promoting complex-dependent catabolic process"/>
    <property type="evidence" value="ECO:0007669"/>
    <property type="project" value="InterPro"/>
</dbReference>
<reference key="1">
    <citation type="journal article" date="2014" name="PLoS Genet.">
        <title>Signature Gene Expression Reveals Novel Clues to the Molecular Mechanisms of Dimorphic Transition in Penicillium marneffei.</title>
        <authorList>
            <person name="Yang E."/>
            <person name="Wang G."/>
            <person name="Cai J."/>
            <person name="Woo P.C."/>
            <person name="Lau S.K."/>
            <person name="Yuen K.-Y."/>
            <person name="Chow W.-N."/>
            <person name="Lin X."/>
        </authorList>
    </citation>
    <scope>NUCLEOTIDE SEQUENCE [LARGE SCALE GENOMIC DNA]</scope>
    <source>
        <strain>PM1</strain>
    </source>
</reference>
<dbReference type="PANTHER" id="PTHR12936">
    <property type="entry name" value="ANAPHASE-PROMOTING COMPLEX 10"/>
    <property type="match status" value="1"/>
</dbReference>
<dbReference type="GO" id="GO:0005680">
    <property type="term" value="C:anaphase-promoting complex"/>
    <property type="evidence" value="ECO:0007669"/>
    <property type="project" value="InterPro"/>
</dbReference>
<feature type="region of interest" description="Disordered" evidence="6">
    <location>
        <begin position="350"/>
        <end position="402"/>
    </location>
</feature>
<dbReference type="GO" id="GO:0070979">
    <property type="term" value="P:protein K11-linked ubiquitination"/>
    <property type="evidence" value="ECO:0007669"/>
    <property type="project" value="TreeGrafter"/>
</dbReference>
<keyword evidence="4" id="KW-0833">Ubl conjugation pathway</keyword>
<keyword evidence="3" id="KW-0498">Mitosis</keyword>
<evidence type="ECO:0000313" key="8">
    <source>
        <dbReference type="EMBL" id="KFX43931.1"/>
    </source>
</evidence>
<evidence type="ECO:0000256" key="2">
    <source>
        <dbReference type="ARBA" id="ARBA00022618"/>
    </source>
</evidence>
<dbReference type="HOGENOM" id="CLU_039415_0_0_1"/>
<dbReference type="InterPro" id="IPR016901">
    <property type="entry name" value="APC10/Doc1"/>
</dbReference>
<comment type="similarity">
    <text evidence="1">Belongs to the APC10 family.</text>
</comment>
<dbReference type="Pfam" id="PF03256">
    <property type="entry name" value="ANAPC10"/>
    <property type="match status" value="1"/>
</dbReference>
<feature type="region of interest" description="Disordered" evidence="6">
    <location>
        <begin position="256"/>
        <end position="307"/>
    </location>
</feature>
<dbReference type="EMBL" id="JPOX01000031">
    <property type="protein sequence ID" value="KFX43931.1"/>
    <property type="molecule type" value="Genomic_DNA"/>
</dbReference>
<evidence type="ECO:0000256" key="6">
    <source>
        <dbReference type="SAM" id="MobiDB-lite"/>
    </source>
</evidence>
<feature type="domain" description="DOC" evidence="7">
    <location>
        <begin position="126"/>
        <end position="364"/>
    </location>
</feature>
<dbReference type="SMART" id="SM01337">
    <property type="entry name" value="APC10"/>
    <property type="match status" value="1"/>
</dbReference>
<feature type="compositionally biased region" description="Acidic residues" evidence="6">
    <location>
        <begin position="77"/>
        <end position="87"/>
    </location>
</feature>
<feature type="compositionally biased region" description="Basic residues" evidence="6">
    <location>
        <begin position="256"/>
        <end position="275"/>
    </location>
</feature>
<dbReference type="InterPro" id="IPR004939">
    <property type="entry name" value="APC_su10/DOC_dom"/>
</dbReference>
<evidence type="ECO:0000256" key="4">
    <source>
        <dbReference type="ARBA" id="ARBA00022786"/>
    </source>
</evidence>
<feature type="compositionally biased region" description="Acidic residues" evidence="6">
    <location>
        <begin position="292"/>
        <end position="304"/>
    </location>
</feature>
<sequence length="402" mass="44398">MPRQPPRRAPPAPATPSFVQSPPVVAPPPAVTTPVFATPQGFQQDVETLPNAVPAWQIPPPQPQRRFNQPVPTMSEPLEDSDIENDPVDDRVRAIDFDALDDDVDGGEDDDEDLDEELDDEDVEGEEDENEEMRARRKSPSPLPPDLREISSLASWTVSTHKPGCGVAALRNPSPQQFWQSDGPQPHTLTLHFFKVVAIVKIRVYLDFDLDESYTPTKMMFYAGMGGNDLVHFATWEDDTPAGWVNIPLIGVGGRNKRRKSHAVGGNRRRTRNSKPAKGVSIDDGGDLYNDSLDEDDDEDDPDDPYAGNVLKAMVVQVRICENHQNGKDTHVRGFQVFAHDDDRRRIAAATAAAANAGQPGHNRRKSVQNDSQDGFGAADEGPADKRRGLDEPDWMGEPVIR</sequence>